<organism evidence="5 6">
    <name type="scientific">Dorea longicatena</name>
    <dbReference type="NCBI Taxonomy" id="88431"/>
    <lineage>
        <taxon>Bacteria</taxon>
        <taxon>Bacillati</taxon>
        <taxon>Bacillota</taxon>
        <taxon>Clostridia</taxon>
        <taxon>Lachnospirales</taxon>
        <taxon>Lachnospiraceae</taxon>
        <taxon>Dorea</taxon>
    </lineage>
</organism>
<dbReference type="InterPro" id="IPR029052">
    <property type="entry name" value="Metallo-depent_PP-like"/>
</dbReference>
<dbReference type="SUPFAM" id="SSF56300">
    <property type="entry name" value="Metallo-dependent phosphatases"/>
    <property type="match status" value="1"/>
</dbReference>
<evidence type="ECO:0000259" key="4">
    <source>
        <dbReference type="Pfam" id="PF00149"/>
    </source>
</evidence>
<name>A0A6L8RXD8_9FIRM</name>
<dbReference type="GO" id="GO:0016020">
    <property type="term" value="C:membrane"/>
    <property type="evidence" value="ECO:0007669"/>
    <property type="project" value="GOC"/>
</dbReference>
<dbReference type="Gene3D" id="3.60.21.10">
    <property type="match status" value="1"/>
</dbReference>
<comment type="caution">
    <text evidence="5">The sequence shown here is derived from an EMBL/GenBank/DDBJ whole genome shotgun (WGS) entry which is preliminary data.</text>
</comment>
<evidence type="ECO:0000313" key="6">
    <source>
        <dbReference type="Proteomes" id="UP000472916"/>
    </source>
</evidence>
<dbReference type="InterPro" id="IPR004843">
    <property type="entry name" value="Calcineurin-like_PHP"/>
</dbReference>
<feature type="transmembrane region" description="Helical" evidence="3">
    <location>
        <begin position="15"/>
        <end position="34"/>
    </location>
</feature>
<dbReference type="PANTHER" id="PTHR31302:SF31">
    <property type="entry name" value="PHOSPHODIESTERASE YAEI"/>
    <property type="match status" value="1"/>
</dbReference>
<dbReference type="GO" id="GO:0009245">
    <property type="term" value="P:lipid A biosynthetic process"/>
    <property type="evidence" value="ECO:0007669"/>
    <property type="project" value="TreeGrafter"/>
</dbReference>
<keyword evidence="2" id="KW-0378">Hydrolase</keyword>
<dbReference type="Pfam" id="PF00149">
    <property type="entry name" value="Metallophos"/>
    <property type="match status" value="1"/>
</dbReference>
<keyword evidence="3" id="KW-1133">Transmembrane helix</keyword>
<evidence type="ECO:0000256" key="3">
    <source>
        <dbReference type="SAM" id="Phobius"/>
    </source>
</evidence>
<proteinExistence type="predicted"/>
<gene>
    <name evidence="5" type="ORF">GT528_04340</name>
</gene>
<dbReference type="Proteomes" id="UP000472916">
    <property type="component" value="Unassembled WGS sequence"/>
</dbReference>
<dbReference type="AlphaFoldDB" id="A0A6L8RXD8"/>
<dbReference type="RefSeq" id="WP_130096347.1">
    <property type="nucleotide sequence ID" value="NZ_RCYC01000003.1"/>
</dbReference>
<accession>A0A6L8RXD8</accession>
<protein>
    <recommendedName>
        <fullName evidence="4">Calcineurin-like phosphoesterase domain-containing protein</fullName>
    </recommendedName>
</protein>
<evidence type="ECO:0000313" key="5">
    <source>
        <dbReference type="EMBL" id="MZK40949.1"/>
    </source>
</evidence>
<dbReference type="GO" id="GO:0008758">
    <property type="term" value="F:UDP-2,3-diacylglucosamine hydrolase activity"/>
    <property type="evidence" value="ECO:0007669"/>
    <property type="project" value="TreeGrafter"/>
</dbReference>
<dbReference type="EMBL" id="WWSC01000004">
    <property type="protein sequence ID" value="MZK40949.1"/>
    <property type="molecule type" value="Genomic_DNA"/>
</dbReference>
<keyword evidence="3" id="KW-0812">Transmembrane</keyword>
<feature type="domain" description="Calcineurin-like phosphoesterase" evidence="4">
    <location>
        <begin position="63"/>
        <end position="249"/>
    </location>
</feature>
<keyword evidence="3" id="KW-0472">Membrane</keyword>
<dbReference type="InterPro" id="IPR051158">
    <property type="entry name" value="Metallophosphoesterase_sf"/>
</dbReference>
<sequence length="327" mass="36903">MKETGESGSTKNKTVILLLIILLTLLWFVGEILISYHWMKVNRYPVTVRNLPYTDTVTDAGFKMVVLSDLHDHEFGKDNEQLIRCVKEQDPEMIILDGDMLNEDSKSDEVPVRLVKGLAEIAPVYYALGNHELDYIGTAEGKKMQKHPENSELVKDLTDAGACVLEEGYRDVEIGGCKVRIGGMYEYAFALDGDNSAENLTGDVRDFLEEFQNTDRYKIMLCHRPDSFVFGDASDYWKIDLVISGHDHGGQVVIPFKGGLYGGDQGWFPPYVHGLYRTGRIRLFVTSGLSSEKQMLPRWNNRPEIAVLKVHGSDGESSKKMDRKTEN</sequence>
<evidence type="ECO:0000256" key="2">
    <source>
        <dbReference type="ARBA" id="ARBA00022801"/>
    </source>
</evidence>
<dbReference type="PANTHER" id="PTHR31302">
    <property type="entry name" value="TRANSMEMBRANE PROTEIN WITH METALLOPHOSPHOESTERASE DOMAIN-RELATED"/>
    <property type="match status" value="1"/>
</dbReference>
<reference evidence="5 6" key="1">
    <citation type="journal article" date="2019" name="Nat. Med.">
        <title>A library of human gut bacterial isolates paired with longitudinal multiomics data enables mechanistic microbiome research.</title>
        <authorList>
            <person name="Poyet M."/>
            <person name="Groussin M."/>
            <person name="Gibbons S.M."/>
            <person name="Avila-Pacheco J."/>
            <person name="Jiang X."/>
            <person name="Kearney S.M."/>
            <person name="Perrotta A.R."/>
            <person name="Berdy B."/>
            <person name="Zhao S."/>
            <person name="Lieberman T.D."/>
            <person name="Swanson P.K."/>
            <person name="Smith M."/>
            <person name="Roesemann S."/>
            <person name="Alexander J.E."/>
            <person name="Rich S.A."/>
            <person name="Livny J."/>
            <person name="Vlamakis H."/>
            <person name="Clish C."/>
            <person name="Bullock K."/>
            <person name="Deik A."/>
            <person name="Scott J."/>
            <person name="Pierce K.A."/>
            <person name="Xavier R.J."/>
            <person name="Alm E.J."/>
        </authorList>
    </citation>
    <scope>NUCLEOTIDE SEQUENCE [LARGE SCALE GENOMIC DNA]</scope>
    <source>
        <strain evidence="5 6">BIOML-A6</strain>
    </source>
</reference>
<dbReference type="GO" id="GO:0046872">
    <property type="term" value="F:metal ion binding"/>
    <property type="evidence" value="ECO:0007669"/>
    <property type="project" value="UniProtKB-KW"/>
</dbReference>
<evidence type="ECO:0000256" key="1">
    <source>
        <dbReference type="ARBA" id="ARBA00022723"/>
    </source>
</evidence>
<keyword evidence="1" id="KW-0479">Metal-binding</keyword>